<proteinExistence type="predicted"/>
<organism evidence="2">
    <name type="scientific">Caenorhabditis brenneri</name>
    <name type="common">Nematode worm</name>
    <dbReference type="NCBI Taxonomy" id="135651"/>
    <lineage>
        <taxon>Eukaryota</taxon>
        <taxon>Metazoa</taxon>
        <taxon>Ecdysozoa</taxon>
        <taxon>Nematoda</taxon>
        <taxon>Chromadorea</taxon>
        <taxon>Rhabditida</taxon>
        <taxon>Rhabditina</taxon>
        <taxon>Rhabditomorpha</taxon>
        <taxon>Rhabditoidea</taxon>
        <taxon>Rhabditidae</taxon>
        <taxon>Peloderinae</taxon>
        <taxon>Caenorhabditis</taxon>
    </lineage>
</organism>
<accession>G0MAT1</accession>
<dbReference type="AlphaFoldDB" id="G0MAT1"/>
<evidence type="ECO:0000313" key="1">
    <source>
        <dbReference type="EMBL" id="EGT40351.1"/>
    </source>
</evidence>
<dbReference type="HOGENOM" id="CLU_2308663_0_0_1"/>
<dbReference type="OrthoDB" id="5842571at2759"/>
<protein>
    <submittedName>
        <fullName evidence="1">Uncharacterized protein</fullName>
    </submittedName>
</protein>
<dbReference type="FunCoup" id="G0MAT1">
    <property type="interactions" value="414"/>
</dbReference>
<name>G0MAT1_CAEBE</name>
<dbReference type="InParanoid" id="G0MAT1"/>
<sequence length="113" mass="13290">MDKPMDPVTWAPYYYKSSQSSLKTSMQIWILGMLVEHELNIKVPPFFPTRNDADTVSYIMRKENFDEQLFGNADSIRRFGEVNLKNTVDGQDFFLKMRRFCRENALKPGYIPL</sequence>
<dbReference type="EMBL" id="GL379788">
    <property type="protein sequence ID" value="EGT40351.1"/>
    <property type="molecule type" value="Genomic_DNA"/>
</dbReference>
<keyword evidence="2" id="KW-1185">Reference proteome</keyword>
<evidence type="ECO:0000313" key="2">
    <source>
        <dbReference type="Proteomes" id="UP000008068"/>
    </source>
</evidence>
<reference evidence="2" key="1">
    <citation type="submission" date="2011-07" db="EMBL/GenBank/DDBJ databases">
        <authorList>
            <consortium name="Caenorhabditis brenneri Sequencing and Analysis Consortium"/>
            <person name="Wilson R.K."/>
        </authorList>
    </citation>
    <scope>NUCLEOTIDE SEQUENCE [LARGE SCALE GENOMIC DNA]</scope>
    <source>
        <strain evidence="2">PB2801</strain>
    </source>
</reference>
<dbReference type="Proteomes" id="UP000008068">
    <property type="component" value="Unassembled WGS sequence"/>
</dbReference>
<dbReference type="eggNOG" id="ENOG502RAFT">
    <property type="taxonomic scope" value="Eukaryota"/>
</dbReference>
<dbReference type="OMA" id="SIREFGH"/>
<gene>
    <name evidence="1" type="ORF">CAEBREN_02127</name>
</gene>